<organism evidence="2 3">
    <name type="scientific">Butyrivibrio fibrisolvens</name>
    <dbReference type="NCBI Taxonomy" id="831"/>
    <lineage>
        <taxon>Bacteria</taxon>
        <taxon>Bacillati</taxon>
        <taxon>Bacillota</taxon>
        <taxon>Clostridia</taxon>
        <taxon>Lachnospirales</taxon>
        <taxon>Lachnospiraceae</taxon>
        <taxon>Butyrivibrio</taxon>
    </lineage>
</organism>
<dbReference type="SMART" id="SM01121">
    <property type="entry name" value="Dak1_2"/>
    <property type="match status" value="1"/>
</dbReference>
<dbReference type="Gene3D" id="1.25.40.340">
    <property type="match status" value="1"/>
</dbReference>
<dbReference type="InterPro" id="IPR004007">
    <property type="entry name" value="DhaL_dom"/>
</dbReference>
<dbReference type="SMART" id="SM01120">
    <property type="entry name" value="Dak2"/>
    <property type="match status" value="1"/>
</dbReference>
<feature type="domain" description="DhaL" evidence="1">
    <location>
        <begin position="9"/>
        <end position="202"/>
    </location>
</feature>
<evidence type="ECO:0000313" key="2">
    <source>
        <dbReference type="EMBL" id="SES08491.1"/>
    </source>
</evidence>
<accession>A0A1H9UGV2</accession>
<dbReference type="OrthoDB" id="9760324at2"/>
<dbReference type="InterPro" id="IPR050270">
    <property type="entry name" value="DegV_domain_contain"/>
</dbReference>
<dbReference type="Proteomes" id="UP000182584">
    <property type="component" value="Unassembled WGS sequence"/>
</dbReference>
<dbReference type="PANTHER" id="PTHR33434">
    <property type="entry name" value="DEGV DOMAIN-CONTAINING PROTEIN DR_1986-RELATED"/>
    <property type="match status" value="1"/>
</dbReference>
<dbReference type="RefSeq" id="WP_074757069.1">
    <property type="nucleotide sequence ID" value="NZ_FOGJ01000018.1"/>
</dbReference>
<protein>
    <recommendedName>
        <fullName evidence="1">DhaL domain-containing protein</fullName>
    </recommendedName>
</protein>
<reference evidence="2 3" key="1">
    <citation type="submission" date="2016-10" db="EMBL/GenBank/DDBJ databases">
        <authorList>
            <person name="de Groot N.N."/>
        </authorList>
    </citation>
    <scope>NUCLEOTIDE SEQUENCE [LARGE SCALE GENOMIC DNA]</scope>
    <source>
        <strain evidence="2 3">AR40</strain>
    </source>
</reference>
<dbReference type="Pfam" id="PF21645">
    <property type="entry name" value="FakA-like_M"/>
    <property type="match status" value="1"/>
</dbReference>
<dbReference type="eggNOG" id="COG1461">
    <property type="taxonomic scope" value="Bacteria"/>
</dbReference>
<proteinExistence type="predicted"/>
<dbReference type="PROSITE" id="PS51480">
    <property type="entry name" value="DHAL"/>
    <property type="match status" value="1"/>
</dbReference>
<dbReference type="EMBL" id="FOGJ01000018">
    <property type="protein sequence ID" value="SES08491.1"/>
    <property type="molecule type" value="Genomic_DNA"/>
</dbReference>
<name>A0A1H9UGV2_BUTFI</name>
<dbReference type="GO" id="GO:0004371">
    <property type="term" value="F:glycerone kinase activity"/>
    <property type="evidence" value="ECO:0007669"/>
    <property type="project" value="InterPro"/>
</dbReference>
<dbReference type="InterPro" id="IPR019986">
    <property type="entry name" value="YloV-like"/>
</dbReference>
<dbReference type="InterPro" id="IPR048394">
    <property type="entry name" value="FakA-like_M"/>
</dbReference>
<evidence type="ECO:0000259" key="1">
    <source>
        <dbReference type="PROSITE" id="PS51480"/>
    </source>
</evidence>
<dbReference type="InterPro" id="IPR033470">
    <property type="entry name" value="FakA-like_C"/>
</dbReference>
<dbReference type="AlphaFoldDB" id="A0A1H9UGV2"/>
<dbReference type="InterPro" id="IPR036117">
    <property type="entry name" value="DhaL_dom_sf"/>
</dbReference>
<dbReference type="SUPFAM" id="SSF101473">
    <property type="entry name" value="DhaL-like"/>
    <property type="match status" value="1"/>
</dbReference>
<gene>
    <name evidence="2" type="ORF">SAMN04487884_11880</name>
</gene>
<evidence type="ECO:0000313" key="3">
    <source>
        <dbReference type="Proteomes" id="UP000182584"/>
    </source>
</evidence>
<dbReference type="NCBIfam" id="TIGR03599">
    <property type="entry name" value="YloV"/>
    <property type="match status" value="1"/>
</dbReference>
<dbReference type="GO" id="GO:0006071">
    <property type="term" value="P:glycerol metabolic process"/>
    <property type="evidence" value="ECO:0007669"/>
    <property type="project" value="InterPro"/>
</dbReference>
<dbReference type="Pfam" id="PF13684">
    <property type="entry name" value="FakA-like_C"/>
    <property type="match status" value="1"/>
</dbReference>
<dbReference type="PANTHER" id="PTHR33434:SF4">
    <property type="entry name" value="PHOSPHATASE PROTEIN"/>
    <property type="match status" value="1"/>
</dbReference>
<sequence>MSTSSIDSRMVARMFLAGAKNLEAKKEWINQLNVFPVPDGDTGTNMTMTIMAAAKEVQECDKSDMAAVCKAISSGSLRGARGNSGVILSQLLRGLTKGLKEHEEIDVQILADAFDKAVETAYKAVMKPKEGTILTVAKGAGDKARELASAGETDIEKFAKEVIEYADEVLDKTPEMLPVLKQAGVVDSGGEGLVQVLKGALSGLLGEEIDLTPVAAVEAPAAPKKIVSKEAPVEIKYGYCTEFVILLKRELNSKQESDFRKFLGDIGDSIVMVADDEICKIHVHTNDPGLAIQKALLLGQLSNMKVDNMRMEHREKLFHMNENGTADEIDQEISGMAERTIPQDAEYEYPEGEIKVSGKHVDAVLNDAAKWGDDKGEAFGSMEENKASEPAEEPADFGFVAVCAGDGLTELFKGLGVDEVISGGQTMNPSTDDILTAIEHVNAKTVFVLPNNKNIIMSANQARDLSEDKEVIVIPTKTVPQGVTAVINFIPDMSAEENKETMMDVIGGVHTGEVTYAVRDTVIDDKQIHEGDYMGIGDEGIISVGQKMEDVTFEMLKGLMSEELELISIYYGADVDEETAESLRKRVANEYPNCDIELQPGGQPVYYYIVSAE</sequence>
<dbReference type="Pfam" id="PF02734">
    <property type="entry name" value="Dak2"/>
    <property type="match status" value="1"/>
</dbReference>